<dbReference type="EMBL" id="JAWZYT010005720">
    <property type="protein sequence ID" value="KAK4289800.1"/>
    <property type="molecule type" value="Genomic_DNA"/>
</dbReference>
<comment type="caution">
    <text evidence="1">The sequence shown here is derived from an EMBL/GenBank/DDBJ whole genome shotgun (WGS) entry which is preliminary data.</text>
</comment>
<protein>
    <submittedName>
        <fullName evidence="1">Uncharacterized protein</fullName>
    </submittedName>
</protein>
<organism evidence="1 2">
    <name type="scientific">Petrolisthes manimaculis</name>
    <dbReference type="NCBI Taxonomy" id="1843537"/>
    <lineage>
        <taxon>Eukaryota</taxon>
        <taxon>Metazoa</taxon>
        <taxon>Ecdysozoa</taxon>
        <taxon>Arthropoda</taxon>
        <taxon>Crustacea</taxon>
        <taxon>Multicrustacea</taxon>
        <taxon>Malacostraca</taxon>
        <taxon>Eumalacostraca</taxon>
        <taxon>Eucarida</taxon>
        <taxon>Decapoda</taxon>
        <taxon>Pleocyemata</taxon>
        <taxon>Anomura</taxon>
        <taxon>Galatheoidea</taxon>
        <taxon>Porcellanidae</taxon>
        <taxon>Petrolisthes</taxon>
    </lineage>
</organism>
<name>A0AAE1NGM2_9EUCA</name>
<keyword evidence="2" id="KW-1185">Reference proteome</keyword>
<evidence type="ECO:0000313" key="1">
    <source>
        <dbReference type="EMBL" id="KAK4289800.1"/>
    </source>
</evidence>
<gene>
    <name evidence="1" type="ORF">Pmani_037257</name>
</gene>
<dbReference type="Proteomes" id="UP001292094">
    <property type="component" value="Unassembled WGS sequence"/>
</dbReference>
<dbReference type="AlphaFoldDB" id="A0AAE1NGM2"/>
<sequence length="74" mass="8867">MQREERLELWKIEVEKNLGDEWEVKEEEEEIFHGPCSKKKRGKKYLRTTDYAKLLIPVLIMSTEPDDSAWKLTT</sequence>
<reference evidence="1" key="1">
    <citation type="submission" date="2023-11" db="EMBL/GenBank/DDBJ databases">
        <title>Genome assemblies of two species of porcelain crab, Petrolisthes cinctipes and Petrolisthes manimaculis (Anomura: Porcellanidae).</title>
        <authorList>
            <person name="Angst P."/>
        </authorList>
    </citation>
    <scope>NUCLEOTIDE SEQUENCE</scope>
    <source>
        <strain evidence="1">PB745_02</strain>
        <tissue evidence="1">Gill</tissue>
    </source>
</reference>
<evidence type="ECO:0000313" key="2">
    <source>
        <dbReference type="Proteomes" id="UP001292094"/>
    </source>
</evidence>
<proteinExistence type="predicted"/>
<accession>A0AAE1NGM2</accession>